<dbReference type="PANTHER" id="PTHR43265:SF1">
    <property type="entry name" value="ESTERASE ESTD"/>
    <property type="match status" value="1"/>
</dbReference>
<dbReference type="GO" id="GO:0016787">
    <property type="term" value="F:hydrolase activity"/>
    <property type="evidence" value="ECO:0007669"/>
    <property type="project" value="UniProtKB-KW"/>
</dbReference>
<organism evidence="3 4">
    <name type="scientific">Nocardia africana</name>
    <dbReference type="NCBI Taxonomy" id="134964"/>
    <lineage>
        <taxon>Bacteria</taxon>
        <taxon>Bacillati</taxon>
        <taxon>Actinomycetota</taxon>
        <taxon>Actinomycetes</taxon>
        <taxon>Mycobacteriales</taxon>
        <taxon>Nocardiaceae</taxon>
        <taxon>Nocardia</taxon>
    </lineage>
</organism>
<evidence type="ECO:0000256" key="1">
    <source>
        <dbReference type="SAM" id="MobiDB-lite"/>
    </source>
</evidence>
<accession>A0ABW6NJ53</accession>
<name>A0ABW6NJ53_9NOCA</name>
<reference evidence="3 4" key="1">
    <citation type="submission" date="2024-10" db="EMBL/GenBank/DDBJ databases">
        <title>The Natural Products Discovery Center: Release of the First 8490 Sequenced Strains for Exploring Actinobacteria Biosynthetic Diversity.</title>
        <authorList>
            <person name="Kalkreuter E."/>
            <person name="Kautsar S.A."/>
            <person name="Yang D."/>
            <person name="Bader C.D."/>
            <person name="Teijaro C.N."/>
            <person name="Fluegel L."/>
            <person name="Davis C.M."/>
            <person name="Simpson J.R."/>
            <person name="Lauterbach L."/>
            <person name="Steele A.D."/>
            <person name="Gui C."/>
            <person name="Meng S."/>
            <person name="Li G."/>
            <person name="Viehrig K."/>
            <person name="Ye F."/>
            <person name="Su P."/>
            <person name="Kiefer A.F."/>
            <person name="Nichols A."/>
            <person name="Cepeda A.J."/>
            <person name="Yan W."/>
            <person name="Fan B."/>
            <person name="Jiang Y."/>
            <person name="Adhikari A."/>
            <person name="Zheng C.-J."/>
            <person name="Schuster L."/>
            <person name="Cowan T.M."/>
            <person name="Smanski M.J."/>
            <person name="Chevrette M.G."/>
            <person name="De Carvalho L.P.S."/>
            <person name="Shen B."/>
        </authorList>
    </citation>
    <scope>NUCLEOTIDE SEQUENCE [LARGE SCALE GENOMIC DNA]</scope>
    <source>
        <strain evidence="3 4">NPDC004550</strain>
    </source>
</reference>
<dbReference type="PANTHER" id="PTHR43265">
    <property type="entry name" value="ESTERASE ESTD"/>
    <property type="match status" value="1"/>
</dbReference>
<proteinExistence type="predicted"/>
<dbReference type="Pfam" id="PF12146">
    <property type="entry name" value="Hydrolase_4"/>
    <property type="match status" value="1"/>
</dbReference>
<protein>
    <submittedName>
        <fullName evidence="3">Alpha/beta hydrolase family protein</fullName>
        <ecNumber evidence="3">3.4.-.-</ecNumber>
    </submittedName>
</protein>
<feature type="region of interest" description="Disordered" evidence="1">
    <location>
        <begin position="1"/>
        <end position="23"/>
    </location>
</feature>
<keyword evidence="4" id="KW-1185">Reference proteome</keyword>
<gene>
    <name evidence="3" type="ORF">ACFYTH_17590</name>
</gene>
<dbReference type="RefSeq" id="WP_387252050.1">
    <property type="nucleotide sequence ID" value="NZ_JBIALX010000006.1"/>
</dbReference>
<dbReference type="InterPro" id="IPR053145">
    <property type="entry name" value="AB_hydrolase_Est10"/>
</dbReference>
<dbReference type="EC" id="3.4.-.-" evidence="3"/>
<dbReference type="EMBL" id="JBIALX010000006">
    <property type="protein sequence ID" value="MFF0455180.1"/>
    <property type="molecule type" value="Genomic_DNA"/>
</dbReference>
<dbReference type="SUPFAM" id="SSF53474">
    <property type="entry name" value="alpha/beta-Hydrolases"/>
    <property type="match status" value="1"/>
</dbReference>
<sequence>MRSLRSPRSELPESRGWAGTSPRSRRRGELIAVAATLLAVALVAACSSSDKVTATPRPAPVIGDWNGVLPLPDQQLPIGVTFTEDGGSVTVPAQAIFDLPLEQVDTTPDAIAFTIPGLPGDPHFTGRYDRRADTVTGTFTQSGHDLALTMHRGKVPAPLRPQEPHPPWPYLSEDVGYRSSDGTHIAGTLTRPRGPGPYPAVVLVSGSGPQDRNEEIAGHKPFLLLADTLTRAGYAVLRTDDRGVGGTGGQLDTCSYTDLTDDIMAGLGYLRSRPDIDGNHIGLLGHSEGGYLAPLAATRPDSRLAFVIMMAGPAVPGSEVLLAQNQLLLRSEHADADAIRKQVGYITTLTTLIRTGDDEQVRRFATEHNDSLPPEQRQSQSALDQLTTPYFQALVDYDPAPALQALRIPVLAFYGSKDMQVPAAQSAPAARTDLAGDPNADVHVFDGLNHLMQPADTGSPKEYPTIETTIAPEVLSYVTTWLGKYVTPVP</sequence>
<feature type="domain" description="Serine aminopeptidase S33" evidence="2">
    <location>
        <begin position="225"/>
        <end position="451"/>
    </location>
</feature>
<keyword evidence="3" id="KW-0378">Hydrolase</keyword>
<evidence type="ECO:0000259" key="2">
    <source>
        <dbReference type="Pfam" id="PF12146"/>
    </source>
</evidence>
<evidence type="ECO:0000313" key="3">
    <source>
        <dbReference type="EMBL" id="MFF0455180.1"/>
    </source>
</evidence>
<evidence type="ECO:0000313" key="4">
    <source>
        <dbReference type="Proteomes" id="UP001601521"/>
    </source>
</evidence>
<dbReference type="InterPro" id="IPR022742">
    <property type="entry name" value="Hydrolase_4"/>
</dbReference>
<dbReference type="InterPro" id="IPR029058">
    <property type="entry name" value="AB_hydrolase_fold"/>
</dbReference>
<dbReference type="Proteomes" id="UP001601521">
    <property type="component" value="Unassembled WGS sequence"/>
</dbReference>
<comment type="caution">
    <text evidence="3">The sequence shown here is derived from an EMBL/GenBank/DDBJ whole genome shotgun (WGS) entry which is preliminary data.</text>
</comment>
<dbReference type="Gene3D" id="3.40.50.1820">
    <property type="entry name" value="alpha/beta hydrolase"/>
    <property type="match status" value="1"/>
</dbReference>